<feature type="transmembrane region" description="Helical" evidence="9">
    <location>
        <begin position="74"/>
        <end position="94"/>
    </location>
</feature>
<organism evidence="10 11">
    <name type="scientific">Pseudonocardia abyssalis</name>
    <dbReference type="NCBI Taxonomy" id="2792008"/>
    <lineage>
        <taxon>Bacteria</taxon>
        <taxon>Bacillati</taxon>
        <taxon>Actinomycetota</taxon>
        <taxon>Actinomycetes</taxon>
        <taxon>Pseudonocardiales</taxon>
        <taxon>Pseudonocardiaceae</taxon>
        <taxon>Pseudonocardia</taxon>
    </lineage>
</organism>
<evidence type="ECO:0000256" key="3">
    <source>
        <dbReference type="ARBA" id="ARBA00022448"/>
    </source>
</evidence>
<reference evidence="10 11" key="1">
    <citation type="submission" date="2020-11" db="EMBL/GenBank/DDBJ databases">
        <title>Pseudonocardia abyssalis sp. nov. and Pseudonocardia oceani sp. nov., description and phylogenomic analysis of two novel actinomycetes isolated from the deep Southern Ocean.</title>
        <authorList>
            <person name="Parra J."/>
        </authorList>
    </citation>
    <scope>NUCLEOTIDE SEQUENCE [LARGE SCALE GENOMIC DNA]</scope>
    <source>
        <strain evidence="10 11">KRD-168</strain>
    </source>
</reference>
<comment type="subcellular location">
    <subcellularLocation>
        <location evidence="1">Cell membrane</location>
        <topology evidence="1">Multi-pass membrane protein</topology>
    </subcellularLocation>
</comment>
<comment type="similarity">
    <text evidence="2">Belongs to the autoinducer-2 exporter (AI-2E) (TC 2.A.86) family.</text>
</comment>
<feature type="region of interest" description="Disordered" evidence="8">
    <location>
        <begin position="383"/>
        <end position="408"/>
    </location>
</feature>
<evidence type="ECO:0000256" key="6">
    <source>
        <dbReference type="ARBA" id="ARBA00022989"/>
    </source>
</evidence>
<evidence type="ECO:0000256" key="9">
    <source>
        <dbReference type="SAM" id="Phobius"/>
    </source>
</evidence>
<evidence type="ECO:0000313" key="10">
    <source>
        <dbReference type="EMBL" id="MBW0137591.1"/>
    </source>
</evidence>
<comment type="caution">
    <text evidence="10">The sequence shown here is derived from an EMBL/GenBank/DDBJ whole genome shotgun (WGS) entry which is preliminary data.</text>
</comment>
<gene>
    <name evidence="10" type="ORF">I4I81_25500</name>
</gene>
<name>A0ABS6V025_9PSEU</name>
<dbReference type="EMBL" id="JADQDK010000001">
    <property type="protein sequence ID" value="MBW0137591.1"/>
    <property type="molecule type" value="Genomic_DNA"/>
</dbReference>
<evidence type="ECO:0000256" key="1">
    <source>
        <dbReference type="ARBA" id="ARBA00004651"/>
    </source>
</evidence>
<keyword evidence="3" id="KW-0813">Transport</keyword>
<evidence type="ECO:0000256" key="2">
    <source>
        <dbReference type="ARBA" id="ARBA00009773"/>
    </source>
</evidence>
<evidence type="ECO:0000256" key="5">
    <source>
        <dbReference type="ARBA" id="ARBA00022692"/>
    </source>
</evidence>
<feature type="transmembrane region" description="Helical" evidence="9">
    <location>
        <begin position="236"/>
        <end position="254"/>
    </location>
</feature>
<feature type="transmembrane region" description="Helical" evidence="9">
    <location>
        <begin position="260"/>
        <end position="283"/>
    </location>
</feature>
<protein>
    <submittedName>
        <fullName evidence="10">AI-2E family transporter</fullName>
    </submittedName>
</protein>
<evidence type="ECO:0000313" key="11">
    <source>
        <dbReference type="Proteomes" id="UP000694287"/>
    </source>
</evidence>
<feature type="transmembrane region" description="Helical" evidence="9">
    <location>
        <begin position="339"/>
        <end position="369"/>
    </location>
</feature>
<evidence type="ECO:0000256" key="4">
    <source>
        <dbReference type="ARBA" id="ARBA00022475"/>
    </source>
</evidence>
<dbReference type="PANTHER" id="PTHR21716:SF53">
    <property type="entry name" value="PERMEASE PERM-RELATED"/>
    <property type="match status" value="1"/>
</dbReference>
<feature type="transmembrane region" description="Helical" evidence="9">
    <location>
        <begin position="295"/>
        <end position="319"/>
    </location>
</feature>
<accession>A0ABS6V025</accession>
<feature type="transmembrane region" description="Helical" evidence="9">
    <location>
        <begin position="193"/>
        <end position="215"/>
    </location>
</feature>
<dbReference type="Proteomes" id="UP000694287">
    <property type="component" value="Unassembled WGS sequence"/>
</dbReference>
<keyword evidence="6 9" id="KW-1133">Transmembrane helix</keyword>
<feature type="region of interest" description="Disordered" evidence="8">
    <location>
        <begin position="1"/>
        <end position="25"/>
    </location>
</feature>
<sequence>MPRGRHRHRIPGHVRVGTTDPRPPESATVRIVTERRSPIPTPLRVTSEVCARLLVVAAALALLIYLVVQLRVVVIPVAIAVLLAALLAPAVQWLTTRRVPRGVATALVLVTGLALLGGLLSFVVNTFIGGFPALQEQLRKSFGSIERVLSGAPFTLPPDVLRTLPAELGQTISDNRNALTSGALSTAATVTEIAAGTALALFALIFFLYDGPVIWRFLLRAAPRVRRDRVDAAGRRAFACLVGYVRATALVAVVDAVGIGLGLAIVGVPLVVPLAALVFLGAFVPTVGAVVTGGVAVLVALVANGPIPALIVLLIVIGVQQLEGHILQPLLLGRAVRLHALAVVLAVAAGVVVAGITGALLAVPLLAVLNTAVKSLTADAEPAPDTIDAVDPRQAQPGPPLPSPAPGRIRLSLRRLRSPASDQPGESVRDE</sequence>
<evidence type="ECO:0000256" key="7">
    <source>
        <dbReference type="ARBA" id="ARBA00023136"/>
    </source>
</evidence>
<dbReference type="PANTHER" id="PTHR21716">
    <property type="entry name" value="TRANSMEMBRANE PROTEIN"/>
    <property type="match status" value="1"/>
</dbReference>
<keyword evidence="4" id="KW-1003">Cell membrane</keyword>
<keyword evidence="11" id="KW-1185">Reference proteome</keyword>
<keyword evidence="7 9" id="KW-0472">Membrane</keyword>
<dbReference type="Pfam" id="PF01594">
    <property type="entry name" value="AI-2E_transport"/>
    <property type="match status" value="1"/>
</dbReference>
<feature type="transmembrane region" description="Helical" evidence="9">
    <location>
        <begin position="49"/>
        <end position="68"/>
    </location>
</feature>
<feature type="compositionally biased region" description="Basic residues" evidence="8">
    <location>
        <begin position="1"/>
        <end position="12"/>
    </location>
</feature>
<proteinExistence type="inferred from homology"/>
<evidence type="ECO:0000256" key="8">
    <source>
        <dbReference type="SAM" id="MobiDB-lite"/>
    </source>
</evidence>
<keyword evidence="5 9" id="KW-0812">Transmembrane</keyword>
<dbReference type="InterPro" id="IPR002549">
    <property type="entry name" value="AI-2E-like"/>
</dbReference>
<feature type="transmembrane region" description="Helical" evidence="9">
    <location>
        <begin position="106"/>
        <end position="128"/>
    </location>
</feature>